<protein>
    <submittedName>
        <fullName evidence="2">Glycosyltransferase involved in cell wall biosynthesis</fullName>
    </submittedName>
</protein>
<dbReference type="Pfam" id="PF00535">
    <property type="entry name" value="Glycos_transf_2"/>
    <property type="match status" value="1"/>
</dbReference>
<dbReference type="EMBL" id="JACHIJ010000006">
    <property type="protein sequence ID" value="MBB5054172.1"/>
    <property type="molecule type" value="Genomic_DNA"/>
</dbReference>
<evidence type="ECO:0000313" key="3">
    <source>
        <dbReference type="Proteomes" id="UP000521227"/>
    </source>
</evidence>
<dbReference type="InterPro" id="IPR001173">
    <property type="entry name" value="Glyco_trans_2-like"/>
</dbReference>
<dbReference type="SUPFAM" id="SSF53448">
    <property type="entry name" value="Nucleotide-diphospho-sugar transferases"/>
    <property type="match status" value="1"/>
</dbReference>
<comment type="caution">
    <text evidence="2">The sequence shown here is derived from an EMBL/GenBank/DDBJ whole genome shotgun (WGS) entry which is preliminary data.</text>
</comment>
<dbReference type="PANTHER" id="PTHR43685">
    <property type="entry name" value="GLYCOSYLTRANSFERASE"/>
    <property type="match status" value="1"/>
</dbReference>
<dbReference type="GO" id="GO:0016740">
    <property type="term" value="F:transferase activity"/>
    <property type="evidence" value="ECO:0007669"/>
    <property type="project" value="UniProtKB-KW"/>
</dbReference>
<proteinExistence type="predicted"/>
<evidence type="ECO:0000259" key="1">
    <source>
        <dbReference type="Pfam" id="PF00535"/>
    </source>
</evidence>
<dbReference type="PANTHER" id="PTHR43685:SF2">
    <property type="entry name" value="GLYCOSYLTRANSFERASE 2-LIKE DOMAIN-CONTAINING PROTEIN"/>
    <property type="match status" value="1"/>
</dbReference>
<reference evidence="2 3" key="1">
    <citation type="submission" date="2020-08" db="EMBL/GenBank/DDBJ databases">
        <title>Genomic Encyclopedia of Type Strains, Phase IV (KMG-IV): sequencing the most valuable type-strain genomes for metagenomic binning, comparative biology and taxonomic classification.</title>
        <authorList>
            <person name="Goeker M."/>
        </authorList>
    </citation>
    <scope>NUCLEOTIDE SEQUENCE [LARGE SCALE GENOMIC DNA]</scope>
    <source>
        <strain evidence="2 3">DSM 17498</strain>
    </source>
</reference>
<sequence length="347" mass="38950">MVGDGSRADPQFTVLMPTHNRVDVIAFAIRSVLAQTNRDFELFIVADGCTDDTARVVGGFDDPRIRFFDLPKAPFFGYANRNIALREARGRYIAFAAHDDLLFPDHLELLGELLDRSGTALAYSRPVWVSDEGTAIPLYTDITFPDAQAEFREVGNSIPANAIVHRRDSLERVGYWPENIPDAADWVLWRRIIDADGGQVSHLPVATSLHFIANWRTSDASRFRAHSYGSAFAERCGWWPSLLRCAPSPGKTVQEAYSTVMEAGGLQWSATFRATLDKVVSRLSWMLMNEILPEMDRREKAMAALDAQRNELLATNLQLQQSTSWRITRPLRALRRLLPGGKASDSR</sequence>
<dbReference type="InterPro" id="IPR029044">
    <property type="entry name" value="Nucleotide-diphossugar_trans"/>
</dbReference>
<evidence type="ECO:0000313" key="2">
    <source>
        <dbReference type="EMBL" id="MBB5054172.1"/>
    </source>
</evidence>
<dbReference type="Gene3D" id="3.90.550.10">
    <property type="entry name" value="Spore Coat Polysaccharide Biosynthesis Protein SpsA, Chain A"/>
    <property type="match status" value="1"/>
</dbReference>
<dbReference type="AlphaFoldDB" id="A0A840N5L0"/>
<dbReference type="RefSeq" id="WP_184088071.1">
    <property type="nucleotide sequence ID" value="NZ_JACHIJ010000006.1"/>
</dbReference>
<keyword evidence="2" id="KW-0808">Transferase</keyword>
<dbReference type="CDD" id="cd00761">
    <property type="entry name" value="Glyco_tranf_GTA_type"/>
    <property type="match status" value="1"/>
</dbReference>
<dbReference type="Proteomes" id="UP000521227">
    <property type="component" value="Unassembled WGS sequence"/>
</dbReference>
<dbReference type="InterPro" id="IPR050834">
    <property type="entry name" value="Glycosyltransf_2"/>
</dbReference>
<organism evidence="2 3">
    <name type="scientific">Afipia massiliensis</name>
    <dbReference type="NCBI Taxonomy" id="211460"/>
    <lineage>
        <taxon>Bacteria</taxon>
        <taxon>Pseudomonadati</taxon>
        <taxon>Pseudomonadota</taxon>
        <taxon>Alphaproteobacteria</taxon>
        <taxon>Hyphomicrobiales</taxon>
        <taxon>Nitrobacteraceae</taxon>
        <taxon>Afipia</taxon>
    </lineage>
</organism>
<accession>A0A840N5L0</accession>
<name>A0A840N5L0_9BRAD</name>
<gene>
    <name evidence="2" type="ORF">HNQ36_004174</name>
</gene>
<feature type="domain" description="Glycosyltransferase 2-like" evidence="1">
    <location>
        <begin position="13"/>
        <end position="167"/>
    </location>
</feature>